<proteinExistence type="predicted"/>
<sequence>MQQNLIGSTYFISLYHILLKQKNNNQHVSVVGTLKRTMSLGRLTRKRNRAQQKLEQTENPCGDPHHCSFTYLFVSSALSLMENYDNDAIVPKTCFKIAYTAT</sequence>
<organism evidence="1 2">
    <name type="scientific">Tegillarca granosa</name>
    <name type="common">Malaysian cockle</name>
    <name type="synonym">Anadara granosa</name>
    <dbReference type="NCBI Taxonomy" id="220873"/>
    <lineage>
        <taxon>Eukaryota</taxon>
        <taxon>Metazoa</taxon>
        <taxon>Spiralia</taxon>
        <taxon>Lophotrochozoa</taxon>
        <taxon>Mollusca</taxon>
        <taxon>Bivalvia</taxon>
        <taxon>Autobranchia</taxon>
        <taxon>Pteriomorphia</taxon>
        <taxon>Arcoida</taxon>
        <taxon>Arcoidea</taxon>
        <taxon>Arcidae</taxon>
        <taxon>Tegillarca</taxon>
    </lineage>
</organism>
<comment type="caution">
    <text evidence="1">The sequence shown here is derived from an EMBL/GenBank/DDBJ whole genome shotgun (WGS) entry which is preliminary data.</text>
</comment>
<gene>
    <name evidence="1" type="ORF">KUTeg_001170</name>
</gene>
<protein>
    <submittedName>
        <fullName evidence="1">Uncharacterized protein</fullName>
    </submittedName>
</protein>
<accession>A0ABQ9FZ81</accession>
<keyword evidence="2" id="KW-1185">Reference proteome</keyword>
<dbReference type="EMBL" id="JARBDR010000107">
    <property type="protein sequence ID" value="KAJ8321312.1"/>
    <property type="molecule type" value="Genomic_DNA"/>
</dbReference>
<reference evidence="1 2" key="1">
    <citation type="submission" date="2022-12" db="EMBL/GenBank/DDBJ databases">
        <title>Chromosome-level genome of Tegillarca granosa.</title>
        <authorList>
            <person name="Kim J."/>
        </authorList>
    </citation>
    <scope>NUCLEOTIDE SEQUENCE [LARGE SCALE GENOMIC DNA]</scope>
    <source>
        <strain evidence="1">Teg-2019</strain>
        <tissue evidence="1">Adductor muscle</tissue>
    </source>
</reference>
<evidence type="ECO:0000313" key="1">
    <source>
        <dbReference type="EMBL" id="KAJ8321312.1"/>
    </source>
</evidence>
<name>A0ABQ9FZ81_TEGGR</name>
<dbReference type="Proteomes" id="UP001217089">
    <property type="component" value="Unassembled WGS sequence"/>
</dbReference>
<evidence type="ECO:0000313" key="2">
    <source>
        <dbReference type="Proteomes" id="UP001217089"/>
    </source>
</evidence>